<dbReference type="SMART" id="SM00089">
    <property type="entry name" value="PKD"/>
    <property type="match status" value="4"/>
</dbReference>
<protein>
    <recommendedName>
        <fullName evidence="2">PKD/Chitinase domain-containing protein</fullName>
    </recommendedName>
</protein>
<sequence>MSERRKKNVFRVCALLLTTAIVSTIPSIQGVSADTDTIPHYPDGMNLIEDESKQERYVPVPQFDNLVVPAIYRYESVWPVYVKKQTDSSTYKGEYRGNMGFIRPVDLNPGDGEYPNYSYGRTFAHKSTLSRWGEAFNGNPSFVVSNTEPTSLIRQDDKKTFNRYHSLLIGRSSGAEVLPRKDASGKDYLEVITTEFPNASISAPAEVSAGMEFEVSINGEEFNPHSDGIKYEVYSGNTLLNSGIKFTNKFTGLKVPVKLDKHGKHYLRLKVTDMVERSSTASTVVINGSADGEGGEVPTEPGNPDPDPEEIPNSPPHADVFVEPEYYWVQEVTFVDNSYDPDGEIVDRILTVDRQDTTNPRKFSRVTEVEDHSVQLTVFDDEGESSFDSESFKILPTTPTAEFSINGTNKVNRRISLDGTLSDRVSPIHIAPIDYDLTDWKIEPLTEGITSEDILIRKSNDRSKQDFLVRKPGDYKITLTVTNNYAETSEPVSKTITVEPDLAPEAKFTVDSAKYVRSNEGEKNAVVTLTDSSVSPDDDVISKRIWSVEYDSNNDGYFGTNTDEPKKIISSENETKVQFITNKVGNYRFSLEVQEDFGQETLEEFITEEHYLKDASGVVDPKGSVKVYQQPTNFNLPLYDKSVEVINVNPIIDFGVRRQNKIDVVLNFGGMDVATQYHQTGSRPGNGTGNGGGGGTYDHKYYQFDEADKNRLTSYASTMEANLLAKGIDANVIIDNSYYHEPDADGVGVRNIPVWGWRDYGYYSYSNYDGMVPYSGSWEVTSTVTQPVMEAYWCYFDNRPNGGKEHSHPPPCDSEANTQYQQVGTRYFSSLRKYNPDNRFEVVRHENQGLNSVEKVDTTDFVESYKKQNYRSDAQKLYVRMDKAPWTWTGTPAKFQDFATKTRLDNVYFWNMATETNRSNFQSALAASTRFGQFQLYDPILSRNVQDVEDYIINRFFMEEDSVNTTIVLGDKLDYTTEYTDSEDDPEIKREWKFTHDHTEINGRKIDNQPAAAIPQSGLFIDSPLQLTEVGTYRVQLRAQDDPVYDDDERFYNYRKWSDEEVQRDYIINVHRRPIADFTFKVDPANMDLTLDPSVSYDPDHQFNRDDKGIVEHEWVSYSVDGETFDGPPPSRLEVKKIYDVTLQVKDIDGAYGVVTKRISTLDYNQKPIALFDAPELVVDNMPLNILDRSYDPDGDDLTDYKIEIQKQGEQQILMTLDAFPESFESISLGEGTYTVTLTVADIPKNPPSLRSDPYQRVIKVIKNNPPVSDFQLSPEPLLLNEKNQYEDFSMDPDGHDLKNYSWTVEKLGDNDQVIETWNTGVPPEDWSEFGGVGRYRVTQTVFDDPPYPLTSLSGWIARTYTVVQGPQEPYAIIDYTPKPVIEGDRITLDPDRSFDPDGEVKRWLWVIDPPTDEKPTLSNLRYPTINNAKAGTYKVTLTVWDNDGLQSKPVVEEIVVGPKPPNKPPVAAFQWDPFRPIIGDQIQLNPDSSYDPDGEIVSYRWDVDIEAGRIISNSREKYLKQIAYEDYYDVTLTVTDNDGATDSHTERIQVNIASLVPFVTHTDNWKEYWVSKGFDEDVSTFMAGEQFVIRLKTSPANRVEGKIHFGSPVGEITIPSSDFKLVSRGRYEDIWETTLWREDFEKIAQGEYAFEFKGYHPANAPYIESSGVYLIQIVGNIYNAHNYHRNY</sequence>
<dbReference type="OrthoDB" id="2088379at2"/>
<feature type="domain" description="PKD/Chitinase" evidence="2">
    <location>
        <begin position="512"/>
        <end position="607"/>
    </location>
</feature>
<dbReference type="Gene3D" id="2.60.40.10">
    <property type="entry name" value="Immunoglobulins"/>
    <property type="match status" value="2"/>
</dbReference>
<evidence type="ECO:0000259" key="2">
    <source>
        <dbReference type="SMART" id="SM00089"/>
    </source>
</evidence>
<proteinExistence type="predicted"/>
<dbReference type="EMBL" id="WBOT01000012">
    <property type="protein sequence ID" value="KAB2329447.1"/>
    <property type="molecule type" value="Genomic_DNA"/>
</dbReference>
<dbReference type="InterPro" id="IPR035986">
    <property type="entry name" value="PKD_dom_sf"/>
</dbReference>
<accession>A0A7V7RI06</accession>
<reference evidence="3 4" key="1">
    <citation type="journal article" date="2014" name="Arch. Microbiol.">
        <title>Bacillus mesophilum sp. nov., strain IITR-54T, a novel 4-chlorobiphenyl dechlorinating bacterium.</title>
        <authorList>
            <person name="Manickam N."/>
            <person name="Singh N.K."/>
            <person name="Bajaj A."/>
            <person name="Kumar R.M."/>
            <person name="Kaur G."/>
            <person name="Kaur N."/>
            <person name="Bala M."/>
            <person name="Kumar A."/>
            <person name="Mayilraj S."/>
        </authorList>
    </citation>
    <scope>NUCLEOTIDE SEQUENCE [LARGE SCALE GENOMIC DNA]</scope>
    <source>
        <strain evidence="3 4">IITR-54</strain>
    </source>
</reference>
<dbReference type="InterPro" id="IPR029865">
    <property type="entry name" value="KIAA0319-like"/>
</dbReference>
<name>A0A7V7RI06_9BACI</name>
<dbReference type="CDD" id="cd00146">
    <property type="entry name" value="PKD"/>
    <property type="match status" value="2"/>
</dbReference>
<dbReference type="SUPFAM" id="SSF49299">
    <property type="entry name" value="PKD domain"/>
    <property type="match status" value="3"/>
</dbReference>
<evidence type="ECO:0000313" key="3">
    <source>
        <dbReference type="EMBL" id="KAB2329447.1"/>
    </source>
</evidence>
<dbReference type="GO" id="GO:0016020">
    <property type="term" value="C:membrane"/>
    <property type="evidence" value="ECO:0007669"/>
    <property type="project" value="TreeGrafter"/>
</dbReference>
<evidence type="ECO:0000256" key="1">
    <source>
        <dbReference type="SAM" id="MobiDB-lite"/>
    </source>
</evidence>
<dbReference type="InterPro" id="IPR000601">
    <property type="entry name" value="PKD_dom"/>
</dbReference>
<dbReference type="PANTHER" id="PTHR46182:SF2">
    <property type="entry name" value="FI19480P1"/>
    <property type="match status" value="1"/>
</dbReference>
<keyword evidence="4" id="KW-1185">Reference proteome</keyword>
<comment type="caution">
    <text evidence="3">The sequence shown here is derived from an EMBL/GenBank/DDBJ whole genome shotgun (WGS) entry which is preliminary data.</text>
</comment>
<dbReference type="PANTHER" id="PTHR46182">
    <property type="entry name" value="FI19480P1"/>
    <property type="match status" value="1"/>
</dbReference>
<organism evidence="3 4">
    <name type="scientific">Bacillus mesophilum</name>
    <dbReference type="NCBI Taxonomy" id="1071718"/>
    <lineage>
        <taxon>Bacteria</taxon>
        <taxon>Bacillati</taxon>
        <taxon>Bacillota</taxon>
        <taxon>Bacilli</taxon>
        <taxon>Bacillales</taxon>
        <taxon>Bacillaceae</taxon>
        <taxon>Bacillus</taxon>
    </lineage>
</organism>
<feature type="domain" description="PKD/Chitinase" evidence="2">
    <location>
        <begin position="320"/>
        <end position="397"/>
    </location>
</feature>
<evidence type="ECO:0000313" key="4">
    <source>
        <dbReference type="Proteomes" id="UP000441354"/>
    </source>
</evidence>
<gene>
    <name evidence="3" type="ORF">F7732_21215</name>
</gene>
<dbReference type="Proteomes" id="UP000441354">
    <property type="component" value="Unassembled WGS sequence"/>
</dbReference>
<dbReference type="InterPro" id="IPR022409">
    <property type="entry name" value="PKD/Chitinase_dom"/>
</dbReference>
<dbReference type="RefSeq" id="WP_151576020.1">
    <property type="nucleotide sequence ID" value="NZ_WBOT01000012.1"/>
</dbReference>
<dbReference type="InterPro" id="IPR013783">
    <property type="entry name" value="Ig-like_fold"/>
</dbReference>
<feature type="domain" description="PKD/Chitinase" evidence="2">
    <location>
        <begin position="1373"/>
        <end position="1459"/>
    </location>
</feature>
<feature type="region of interest" description="Disordered" evidence="1">
    <location>
        <begin position="286"/>
        <end position="317"/>
    </location>
</feature>
<dbReference type="Pfam" id="PF18911">
    <property type="entry name" value="PKD_4"/>
    <property type="match status" value="1"/>
</dbReference>
<feature type="domain" description="PKD/Chitinase" evidence="2">
    <location>
        <begin position="1467"/>
        <end position="1554"/>
    </location>
</feature>
<dbReference type="GO" id="GO:0031410">
    <property type="term" value="C:cytoplasmic vesicle"/>
    <property type="evidence" value="ECO:0007669"/>
    <property type="project" value="TreeGrafter"/>
</dbReference>